<evidence type="ECO:0000256" key="1">
    <source>
        <dbReference type="SAM" id="MobiDB-lite"/>
    </source>
</evidence>
<accession>A0A2Z7D330</accession>
<organism evidence="2 3">
    <name type="scientific">Dorcoceras hygrometricum</name>
    <dbReference type="NCBI Taxonomy" id="472368"/>
    <lineage>
        <taxon>Eukaryota</taxon>
        <taxon>Viridiplantae</taxon>
        <taxon>Streptophyta</taxon>
        <taxon>Embryophyta</taxon>
        <taxon>Tracheophyta</taxon>
        <taxon>Spermatophyta</taxon>
        <taxon>Magnoliopsida</taxon>
        <taxon>eudicotyledons</taxon>
        <taxon>Gunneridae</taxon>
        <taxon>Pentapetalae</taxon>
        <taxon>asterids</taxon>
        <taxon>lamiids</taxon>
        <taxon>Lamiales</taxon>
        <taxon>Gesneriaceae</taxon>
        <taxon>Didymocarpoideae</taxon>
        <taxon>Trichosporeae</taxon>
        <taxon>Loxocarpinae</taxon>
        <taxon>Dorcoceras</taxon>
    </lineage>
</organism>
<reference evidence="2 3" key="1">
    <citation type="journal article" date="2015" name="Proc. Natl. Acad. Sci. U.S.A.">
        <title>The resurrection genome of Boea hygrometrica: A blueprint for survival of dehydration.</title>
        <authorList>
            <person name="Xiao L."/>
            <person name="Yang G."/>
            <person name="Zhang L."/>
            <person name="Yang X."/>
            <person name="Zhao S."/>
            <person name="Ji Z."/>
            <person name="Zhou Q."/>
            <person name="Hu M."/>
            <person name="Wang Y."/>
            <person name="Chen M."/>
            <person name="Xu Y."/>
            <person name="Jin H."/>
            <person name="Xiao X."/>
            <person name="Hu G."/>
            <person name="Bao F."/>
            <person name="Hu Y."/>
            <person name="Wan P."/>
            <person name="Li L."/>
            <person name="Deng X."/>
            <person name="Kuang T."/>
            <person name="Xiang C."/>
            <person name="Zhu J.K."/>
            <person name="Oliver M.J."/>
            <person name="He Y."/>
        </authorList>
    </citation>
    <scope>NUCLEOTIDE SEQUENCE [LARGE SCALE GENOMIC DNA]</scope>
    <source>
        <strain evidence="3">cv. XS01</strain>
    </source>
</reference>
<protein>
    <submittedName>
        <fullName evidence="2">Uncharacterized protein</fullName>
    </submittedName>
</protein>
<evidence type="ECO:0000313" key="2">
    <source>
        <dbReference type="EMBL" id="KZV51279.1"/>
    </source>
</evidence>
<dbReference type="EMBL" id="KQ991827">
    <property type="protein sequence ID" value="KZV51279.1"/>
    <property type="molecule type" value="Genomic_DNA"/>
</dbReference>
<name>A0A2Z7D330_9LAMI</name>
<evidence type="ECO:0000313" key="3">
    <source>
        <dbReference type="Proteomes" id="UP000250235"/>
    </source>
</evidence>
<feature type="region of interest" description="Disordered" evidence="1">
    <location>
        <begin position="89"/>
        <end position="112"/>
    </location>
</feature>
<dbReference type="AlphaFoldDB" id="A0A2Z7D330"/>
<proteinExistence type="predicted"/>
<keyword evidence="3" id="KW-1185">Reference proteome</keyword>
<dbReference type="Proteomes" id="UP000250235">
    <property type="component" value="Unassembled WGS sequence"/>
</dbReference>
<gene>
    <name evidence="2" type="ORF">F511_44098</name>
</gene>
<sequence length="127" mass="14509">MMSTIYGGVPVNWGRFLFKIFKDMVTPEMRQARGYAVQISVLLKNAPGLDLGESKEFPPLKILTAKTFGTYLAKNKNIYVDEDEPMVERPAEKKKAVTKKRHASTDGTPAIKRKRTTERYLRVLFID</sequence>